<evidence type="ECO:0000256" key="1">
    <source>
        <dbReference type="SAM" id="MobiDB-lite"/>
    </source>
</evidence>
<gene>
    <name evidence="2" type="ORF">F3Y22_tig00000916pilonHSYRG00288</name>
</gene>
<feature type="compositionally biased region" description="Polar residues" evidence="1">
    <location>
        <begin position="279"/>
        <end position="289"/>
    </location>
</feature>
<reference evidence="2" key="1">
    <citation type="submission" date="2019-09" db="EMBL/GenBank/DDBJ databases">
        <title>Draft genome information of white flower Hibiscus syriacus.</title>
        <authorList>
            <person name="Kim Y.-M."/>
        </authorList>
    </citation>
    <scope>NUCLEOTIDE SEQUENCE [LARGE SCALE GENOMIC DNA]</scope>
    <source>
        <strain evidence="2">YM2019G1</strain>
    </source>
</reference>
<dbReference type="PANTHER" id="PTHR35473:SF3">
    <property type="entry name" value="1-ACYL-SN-GLYCEROL-3-PHOSPHATE ACYLTRANSFERASE"/>
    <property type="match status" value="1"/>
</dbReference>
<dbReference type="EMBL" id="VEPZ02000082">
    <property type="protein sequence ID" value="KAE8733924.1"/>
    <property type="molecule type" value="Genomic_DNA"/>
</dbReference>
<name>A0A6A3CZW5_HIBSY</name>
<sequence length="342" mass="36980">MVGGDSNSINPSRSPIPEPQLKDGSDTSLTTVGSPTAPTALDLRGSNGSTPDTWRLHRDLHIRLLSGRFGAGSCELVFTAVEWDFDLLSGLIGDGSSCSFHFLRNKPASIPSNSSRNSRSYKDVKFINRKTGIVHGWLFPVGSWAPNIDSQSIASQLFAVSLFPYSGFLYFITKSKSAAKLTLFGFHFLLAFVGATSENKGKREPKQRLESTRIGAREFERNRDDLHIDRKRGSKTSVHITVVASANAVDFEPEDDDLMNEDAAGDASPQAAMPKLTSAITGGASTSLSGPKKTKGRGFRDEDADRQSRVASRGFESLSTDGGLGPQRSIEGWIILVCGVHE</sequence>
<feature type="compositionally biased region" description="Polar residues" evidence="1">
    <location>
        <begin position="26"/>
        <end position="37"/>
    </location>
</feature>
<proteinExistence type="predicted"/>
<dbReference type="InterPro" id="IPR021995">
    <property type="entry name" value="DUF3593"/>
</dbReference>
<dbReference type="AlphaFoldDB" id="A0A6A3CZW5"/>
<evidence type="ECO:0000313" key="3">
    <source>
        <dbReference type="Proteomes" id="UP000436088"/>
    </source>
</evidence>
<feature type="compositionally biased region" description="Low complexity" evidence="1">
    <location>
        <begin position="1"/>
        <end position="15"/>
    </location>
</feature>
<feature type="compositionally biased region" description="Basic and acidic residues" evidence="1">
    <location>
        <begin position="298"/>
        <end position="308"/>
    </location>
</feature>
<dbReference type="PANTHER" id="PTHR35473">
    <property type="entry name" value="1-ACYL-SN-GLYCEROL-3-PHOSPHATE ACYLTRANSFERASE"/>
    <property type="match status" value="1"/>
</dbReference>
<feature type="region of interest" description="Disordered" evidence="1">
    <location>
        <begin position="1"/>
        <end position="48"/>
    </location>
</feature>
<comment type="caution">
    <text evidence="2">The sequence shown here is derived from an EMBL/GenBank/DDBJ whole genome shotgun (WGS) entry which is preliminary data.</text>
</comment>
<accession>A0A6A3CZW5</accession>
<feature type="region of interest" description="Disordered" evidence="1">
    <location>
        <begin position="279"/>
        <end position="323"/>
    </location>
</feature>
<protein>
    <submittedName>
        <fullName evidence="2">Alcohol dehydrogenase 1</fullName>
    </submittedName>
</protein>
<keyword evidence="3" id="KW-1185">Reference proteome</keyword>
<dbReference type="Pfam" id="PF12159">
    <property type="entry name" value="DUF3593"/>
    <property type="match status" value="1"/>
</dbReference>
<dbReference type="Proteomes" id="UP000436088">
    <property type="component" value="Unassembled WGS sequence"/>
</dbReference>
<evidence type="ECO:0000313" key="2">
    <source>
        <dbReference type="EMBL" id="KAE8733924.1"/>
    </source>
</evidence>
<organism evidence="2 3">
    <name type="scientific">Hibiscus syriacus</name>
    <name type="common">Rose of Sharon</name>
    <dbReference type="NCBI Taxonomy" id="106335"/>
    <lineage>
        <taxon>Eukaryota</taxon>
        <taxon>Viridiplantae</taxon>
        <taxon>Streptophyta</taxon>
        <taxon>Embryophyta</taxon>
        <taxon>Tracheophyta</taxon>
        <taxon>Spermatophyta</taxon>
        <taxon>Magnoliopsida</taxon>
        <taxon>eudicotyledons</taxon>
        <taxon>Gunneridae</taxon>
        <taxon>Pentapetalae</taxon>
        <taxon>rosids</taxon>
        <taxon>malvids</taxon>
        <taxon>Malvales</taxon>
        <taxon>Malvaceae</taxon>
        <taxon>Malvoideae</taxon>
        <taxon>Hibiscus</taxon>
    </lineage>
</organism>